<evidence type="ECO:0000313" key="5">
    <source>
        <dbReference type="Proteomes" id="UP000594263"/>
    </source>
</evidence>
<feature type="compositionally biased region" description="Polar residues" evidence="2">
    <location>
        <begin position="457"/>
        <end position="469"/>
    </location>
</feature>
<dbReference type="Pfam" id="PF00098">
    <property type="entry name" value="zf-CCHC"/>
    <property type="match status" value="4"/>
</dbReference>
<dbReference type="EnsemblPlants" id="Kaladp0064s0056.1.v1.1">
    <property type="protein sequence ID" value="Kaladp0064s0056.1.v1.1"/>
    <property type="gene ID" value="Kaladp0064s0056.v1.1"/>
</dbReference>
<dbReference type="InterPro" id="IPR036875">
    <property type="entry name" value="Znf_CCHC_sf"/>
</dbReference>
<evidence type="ECO:0000256" key="1">
    <source>
        <dbReference type="PROSITE-ProRule" id="PRU00047"/>
    </source>
</evidence>
<accession>A0A7N0UEH8</accession>
<dbReference type="GO" id="GO:0003676">
    <property type="term" value="F:nucleic acid binding"/>
    <property type="evidence" value="ECO:0007669"/>
    <property type="project" value="InterPro"/>
</dbReference>
<evidence type="ECO:0000256" key="2">
    <source>
        <dbReference type="SAM" id="MobiDB-lite"/>
    </source>
</evidence>
<dbReference type="Gramene" id="Kaladp0064s0056.1.v1.1">
    <property type="protein sequence ID" value="Kaladp0064s0056.1.v1.1"/>
    <property type="gene ID" value="Kaladp0064s0056.v1.1"/>
</dbReference>
<feature type="compositionally biased region" description="Basic residues" evidence="2">
    <location>
        <begin position="61"/>
        <end position="73"/>
    </location>
</feature>
<dbReference type="InterPro" id="IPR001878">
    <property type="entry name" value="Znf_CCHC"/>
</dbReference>
<evidence type="ECO:0000259" key="3">
    <source>
        <dbReference type="PROSITE" id="PS50158"/>
    </source>
</evidence>
<feature type="compositionally biased region" description="Basic and acidic residues" evidence="2">
    <location>
        <begin position="382"/>
        <end position="399"/>
    </location>
</feature>
<feature type="domain" description="CCHC-type" evidence="3">
    <location>
        <begin position="261"/>
        <end position="274"/>
    </location>
</feature>
<feature type="region of interest" description="Disordered" evidence="2">
    <location>
        <begin position="46"/>
        <end position="111"/>
    </location>
</feature>
<proteinExistence type="predicted"/>
<reference evidence="4" key="1">
    <citation type="submission" date="2021-01" db="UniProtKB">
        <authorList>
            <consortium name="EnsemblPlants"/>
        </authorList>
    </citation>
    <scope>IDENTIFICATION</scope>
</reference>
<keyword evidence="1" id="KW-0862">Zinc</keyword>
<feature type="region of interest" description="Disordered" evidence="2">
    <location>
        <begin position="378"/>
        <end position="510"/>
    </location>
</feature>
<dbReference type="OMA" id="DCFICKR"/>
<dbReference type="Gene3D" id="4.10.60.10">
    <property type="entry name" value="Zinc finger, CCHC-type"/>
    <property type="match status" value="6"/>
</dbReference>
<keyword evidence="1" id="KW-0863">Zinc-finger</keyword>
<dbReference type="PANTHER" id="PTHR46978">
    <property type="entry name" value="ZINC KNUCKLE (CCHC-TYPE) FAMILY PROTEIN"/>
    <property type="match status" value="1"/>
</dbReference>
<evidence type="ECO:0000313" key="4">
    <source>
        <dbReference type="EnsemblPlants" id="Kaladp0064s0056.1.v1.1"/>
    </source>
</evidence>
<dbReference type="Proteomes" id="UP000594263">
    <property type="component" value="Unplaced"/>
</dbReference>
<feature type="compositionally biased region" description="Low complexity" evidence="2">
    <location>
        <begin position="475"/>
        <end position="488"/>
    </location>
</feature>
<dbReference type="SMART" id="SM00343">
    <property type="entry name" value="ZnF_C2HC"/>
    <property type="match status" value="8"/>
</dbReference>
<dbReference type="SUPFAM" id="SSF57756">
    <property type="entry name" value="Retrovirus zinc finger-like domains"/>
    <property type="match status" value="4"/>
</dbReference>
<keyword evidence="5" id="KW-1185">Reference proteome</keyword>
<feature type="domain" description="CCHC-type" evidence="3">
    <location>
        <begin position="361"/>
        <end position="376"/>
    </location>
</feature>
<protein>
    <recommendedName>
        <fullName evidence="3">CCHC-type domain-containing protein</fullName>
    </recommendedName>
</protein>
<feature type="domain" description="CCHC-type" evidence="3">
    <location>
        <begin position="290"/>
        <end position="304"/>
    </location>
</feature>
<dbReference type="GO" id="GO:0008270">
    <property type="term" value="F:zinc ion binding"/>
    <property type="evidence" value="ECO:0007669"/>
    <property type="project" value="UniProtKB-KW"/>
</dbReference>
<feature type="domain" description="CCHC-type" evidence="3">
    <location>
        <begin position="139"/>
        <end position="152"/>
    </location>
</feature>
<dbReference type="PROSITE" id="PS50158">
    <property type="entry name" value="ZF_CCHC"/>
    <property type="match status" value="6"/>
</dbReference>
<organism evidence="4 5">
    <name type="scientific">Kalanchoe fedtschenkoi</name>
    <name type="common">Lavender scallops</name>
    <name type="synonym">South American air plant</name>
    <dbReference type="NCBI Taxonomy" id="63787"/>
    <lineage>
        <taxon>Eukaryota</taxon>
        <taxon>Viridiplantae</taxon>
        <taxon>Streptophyta</taxon>
        <taxon>Embryophyta</taxon>
        <taxon>Tracheophyta</taxon>
        <taxon>Spermatophyta</taxon>
        <taxon>Magnoliopsida</taxon>
        <taxon>eudicotyledons</taxon>
        <taxon>Gunneridae</taxon>
        <taxon>Pentapetalae</taxon>
        <taxon>Saxifragales</taxon>
        <taxon>Crassulaceae</taxon>
        <taxon>Kalanchoe</taxon>
    </lineage>
</organism>
<keyword evidence="1" id="KW-0479">Metal-binding</keyword>
<dbReference type="PANTHER" id="PTHR46978:SF1">
    <property type="entry name" value="ZINC KNUCKLE (CCHC-TYPE) FAMILY PROTEIN"/>
    <property type="match status" value="1"/>
</dbReference>
<feature type="domain" description="CCHC-type" evidence="3">
    <location>
        <begin position="325"/>
        <end position="340"/>
    </location>
</feature>
<feature type="domain" description="CCHC-type" evidence="3">
    <location>
        <begin position="180"/>
        <end position="195"/>
    </location>
</feature>
<dbReference type="AlphaFoldDB" id="A0A7N0UEH8"/>
<name>A0A7N0UEH8_KALFE</name>
<feature type="compositionally biased region" description="Polar residues" evidence="2">
    <location>
        <begin position="491"/>
        <end position="506"/>
    </location>
</feature>
<sequence length="531" mass="58264">MRRTASVDGGASNSVEPIYVLSSSDDAESVKPAGCSDMIRFSAVDLNSSPYVSDTGDEAKRRGKKRKKRSKKKGASDADESVVTNLVDGESSKTEAAEVDDTLPIQTPAEPEQPDNLILRKLLRGPRYFDPPDTSWGHCYNCGEQGHSAVNCTAEKKKKPCYYCGSTEHSFKKCTKGRDCFICKTGGHKAKDCPERSTSLNNGSSDVKICLKCGDSGHDMFSCKNNYFSEDLKAIQCYVCSDFGHLCCYNSADHVPKEVSCYKCGSLGHTGLACARLLGETAGTNSPSLCYSCGQGGHFARECPHPPKVCGKSRGEKADRAFSLCHSCGKEGHFSRDCPNSLKARSRLNGEFHGGKLDRSCHNCGAEGHFARECPNPFMDAKSGDPDTSRRNRKIRFDENGLATYSEPKKRGGWITEDPTESPLPYRKAMSSRKRRGGWITEDPMDLPPPQKKANKNSRWSPGTPTSWRHQIHPSNGSGQTSGSQSYGHNHLQQSGASESQGSTHQRFPASRFYNYSNNYTSSRGKSGNWW</sequence>